<dbReference type="KEGG" id="age:AA314_02381"/>
<proteinExistence type="predicted"/>
<dbReference type="Proteomes" id="UP000035579">
    <property type="component" value="Chromosome"/>
</dbReference>
<dbReference type="RefSeq" id="WP_047855504.1">
    <property type="nucleotide sequence ID" value="NZ_CP011509.1"/>
</dbReference>
<dbReference type="Pfam" id="PF13432">
    <property type="entry name" value="TPR_16"/>
    <property type="match status" value="1"/>
</dbReference>
<gene>
    <name evidence="2" type="ORF">AA314_02381</name>
    <name evidence="3" type="ORF">ATI61_11212</name>
</gene>
<keyword evidence="1" id="KW-1133">Transmembrane helix</keyword>
<evidence type="ECO:0000256" key="1">
    <source>
        <dbReference type="SAM" id="Phobius"/>
    </source>
</evidence>
<dbReference type="EMBL" id="QUMU01000012">
    <property type="protein sequence ID" value="REG25917.1"/>
    <property type="molecule type" value="Genomic_DNA"/>
</dbReference>
<accession>A0AAC8Q452</accession>
<reference evidence="2 4" key="1">
    <citation type="submission" date="2015-05" db="EMBL/GenBank/DDBJ databases">
        <title>Genome assembly of Archangium gephyra DSM 2261.</title>
        <authorList>
            <person name="Sharma G."/>
            <person name="Subramanian S."/>
        </authorList>
    </citation>
    <scope>NUCLEOTIDE SEQUENCE [LARGE SCALE GENOMIC DNA]</scope>
    <source>
        <strain evidence="2 4">DSM 2261</strain>
    </source>
</reference>
<keyword evidence="1" id="KW-0472">Membrane</keyword>
<dbReference type="Proteomes" id="UP000256345">
    <property type="component" value="Unassembled WGS sequence"/>
</dbReference>
<dbReference type="AlphaFoldDB" id="A0AAC8Q452"/>
<feature type="transmembrane region" description="Helical" evidence="1">
    <location>
        <begin position="6"/>
        <end position="32"/>
    </location>
</feature>
<reference evidence="3 5" key="2">
    <citation type="submission" date="2018-08" db="EMBL/GenBank/DDBJ databases">
        <title>Genomic Encyclopedia of Archaeal and Bacterial Type Strains, Phase II (KMG-II): from individual species to whole genera.</title>
        <authorList>
            <person name="Goeker M."/>
        </authorList>
    </citation>
    <scope>NUCLEOTIDE SEQUENCE [LARGE SCALE GENOMIC DNA]</scope>
    <source>
        <strain evidence="3 5">DSM 2261</strain>
    </source>
</reference>
<keyword evidence="1" id="KW-0812">Transmembrane</keyword>
<protein>
    <submittedName>
        <fullName evidence="2">Tetratricopeptide TPR_4</fullName>
    </submittedName>
    <submittedName>
        <fullName evidence="3">Tetratricopeptide repeat protein</fullName>
    </submittedName>
</protein>
<dbReference type="InterPro" id="IPR011990">
    <property type="entry name" value="TPR-like_helical_dom_sf"/>
</dbReference>
<evidence type="ECO:0000313" key="2">
    <source>
        <dbReference type="EMBL" id="AKJ00755.1"/>
    </source>
</evidence>
<dbReference type="SUPFAM" id="SSF48452">
    <property type="entry name" value="TPR-like"/>
    <property type="match status" value="1"/>
</dbReference>
<organism evidence="2 4">
    <name type="scientific">Archangium gephyra</name>
    <dbReference type="NCBI Taxonomy" id="48"/>
    <lineage>
        <taxon>Bacteria</taxon>
        <taxon>Pseudomonadati</taxon>
        <taxon>Myxococcota</taxon>
        <taxon>Myxococcia</taxon>
        <taxon>Myxococcales</taxon>
        <taxon>Cystobacterineae</taxon>
        <taxon>Archangiaceae</taxon>
        <taxon>Archangium</taxon>
    </lineage>
</organism>
<name>A0AAC8Q452_9BACT</name>
<sequence length="268" mass="29243">MSMSWLLWMILSSLTGSPVLSGLAVLALVILADRYTVGILPSPLRAIGRWQRASKLQRLLHSNPHDRRARSELADLWVRRGKYAAAVEVLKPNLEAGDDDVGTLFLLGVAYLGAGDAARGELLLDEAAKQEPGYQLGAVDLERGRFRLARGDTTGAIEALNRLRGARQGTVEGRVLLAQALDKSGRDADAALMREEAWKEYVAAPSFQRRRERLWAWRARPSRPLAYGVALAVVLALGISVLSRVTAPEPSPDGYGFYDDPGMAADNE</sequence>
<keyword evidence="5" id="KW-1185">Reference proteome</keyword>
<evidence type="ECO:0000313" key="3">
    <source>
        <dbReference type="EMBL" id="REG25917.1"/>
    </source>
</evidence>
<feature type="transmembrane region" description="Helical" evidence="1">
    <location>
        <begin position="225"/>
        <end position="245"/>
    </location>
</feature>
<evidence type="ECO:0000313" key="5">
    <source>
        <dbReference type="Proteomes" id="UP000256345"/>
    </source>
</evidence>
<evidence type="ECO:0000313" key="4">
    <source>
        <dbReference type="Proteomes" id="UP000035579"/>
    </source>
</evidence>
<dbReference type="EMBL" id="CP011509">
    <property type="protein sequence ID" value="AKJ00755.1"/>
    <property type="molecule type" value="Genomic_DNA"/>
</dbReference>
<dbReference type="Gene3D" id="1.25.40.10">
    <property type="entry name" value="Tetratricopeptide repeat domain"/>
    <property type="match status" value="1"/>
</dbReference>